<evidence type="ECO:0000256" key="4">
    <source>
        <dbReference type="RuleBase" id="RU000356"/>
    </source>
</evidence>
<dbReference type="InterPro" id="IPR050532">
    <property type="entry name" value="Globin-like_OT"/>
</dbReference>
<reference evidence="7 8" key="2">
    <citation type="journal article" date="2019" name="G3 (Bethesda)">
        <title>Hybrid Assembly of the Genome of the Entomopathogenic Nematode Steinernema carpocapsae Identifies the X-Chromosome.</title>
        <authorList>
            <person name="Serra L."/>
            <person name="Macchietto M."/>
            <person name="Macias-Munoz A."/>
            <person name="McGill C.J."/>
            <person name="Rodriguez I.M."/>
            <person name="Rodriguez B."/>
            <person name="Murad R."/>
            <person name="Mortazavi A."/>
        </authorList>
    </citation>
    <scope>NUCLEOTIDE SEQUENCE [LARGE SCALE GENOMIC DNA]</scope>
    <source>
        <strain evidence="7 8">ALL</strain>
    </source>
</reference>
<reference evidence="7 8" key="1">
    <citation type="journal article" date="2015" name="Genome Biol.">
        <title>Comparative genomics of Steinernema reveals deeply conserved gene regulatory networks.</title>
        <authorList>
            <person name="Dillman A.R."/>
            <person name="Macchietto M."/>
            <person name="Porter C.F."/>
            <person name="Rogers A."/>
            <person name="Williams B."/>
            <person name="Antoshechkin I."/>
            <person name="Lee M.M."/>
            <person name="Goodwin Z."/>
            <person name="Lu X."/>
            <person name="Lewis E.E."/>
            <person name="Goodrich-Blair H."/>
            <person name="Stock S.P."/>
            <person name="Adams B.J."/>
            <person name="Sternberg P.W."/>
            <person name="Mortazavi A."/>
        </authorList>
    </citation>
    <scope>NUCLEOTIDE SEQUENCE [LARGE SCALE GENOMIC DNA]</scope>
    <source>
        <strain evidence="7 8">ALL</strain>
    </source>
</reference>
<dbReference type="EMBL" id="CM016762">
    <property type="protein sequence ID" value="TMS34575.1"/>
    <property type="molecule type" value="Genomic_DNA"/>
</dbReference>
<dbReference type="InterPro" id="IPR012292">
    <property type="entry name" value="Globin/Proto"/>
</dbReference>
<evidence type="ECO:0000256" key="2">
    <source>
        <dbReference type="ARBA" id="ARBA00022723"/>
    </source>
</evidence>
<accession>A0A4U8UQC6</accession>
<dbReference type="Gene3D" id="1.10.490.10">
    <property type="entry name" value="Globins"/>
    <property type="match status" value="1"/>
</dbReference>
<dbReference type="AlphaFoldDB" id="A0A4U8UQC6"/>
<keyword evidence="3" id="KW-0408">Iron</keyword>
<dbReference type="InterPro" id="IPR000971">
    <property type="entry name" value="Globin"/>
</dbReference>
<proteinExistence type="inferred from homology"/>
<dbReference type="Proteomes" id="UP000298663">
    <property type="component" value="Chromosome X"/>
</dbReference>
<dbReference type="PROSITE" id="PS01033">
    <property type="entry name" value="GLOBIN"/>
    <property type="match status" value="1"/>
</dbReference>
<dbReference type="OrthoDB" id="5848155at2759"/>
<name>A0A4U8UQC6_STECR</name>
<protein>
    <recommendedName>
        <fullName evidence="6">Globin domain-containing protein</fullName>
    </recommendedName>
</protein>
<keyword evidence="2" id="KW-0479">Metal-binding</keyword>
<gene>
    <name evidence="7" type="ORF">L596_002137</name>
</gene>
<evidence type="ECO:0000256" key="1">
    <source>
        <dbReference type="ARBA" id="ARBA00022617"/>
    </source>
</evidence>
<keyword evidence="1 4" id="KW-0349">Heme</keyword>
<keyword evidence="8" id="KW-1185">Reference proteome</keyword>
<evidence type="ECO:0000256" key="5">
    <source>
        <dbReference type="SAM" id="MobiDB-lite"/>
    </source>
</evidence>
<dbReference type="InterPro" id="IPR044399">
    <property type="entry name" value="Mb-like_M"/>
</dbReference>
<dbReference type="PANTHER" id="PTHR46458">
    <property type="entry name" value="BLR2807 PROTEIN"/>
    <property type="match status" value="1"/>
</dbReference>
<dbReference type="EMBL" id="AZBU02000001">
    <property type="protein sequence ID" value="TMS34575.1"/>
    <property type="molecule type" value="Genomic_DNA"/>
</dbReference>
<feature type="compositionally biased region" description="Polar residues" evidence="5">
    <location>
        <begin position="23"/>
        <end position="36"/>
    </location>
</feature>
<dbReference type="GO" id="GO:0005344">
    <property type="term" value="F:oxygen carrier activity"/>
    <property type="evidence" value="ECO:0007669"/>
    <property type="project" value="UniProtKB-KW"/>
</dbReference>
<evidence type="ECO:0000256" key="3">
    <source>
        <dbReference type="ARBA" id="ARBA00023004"/>
    </source>
</evidence>
<dbReference type="PANTHER" id="PTHR46458:SF11">
    <property type="entry name" value="GLOBIN-LIKE PROTEIN 9"/>
    <property type="match status" value="1"/>
</dbReference>
<comment type="caution">
    <text evidence="7">The sequence shown here is derived from an EMBL/GenBank/DDBJ whole genome shotgun (WGS) entry which is preliminary data.</text>
</comment>
<dbReference type="InterPro" id="IPR009050">
    <property type="entry name" value="Globin-like_sf"/>
</dbReference>
<evidence type="ECO:0000313" key="8">
    <source>
        <dbReference type="Proteomes" id="UP000298663"/>
    </source>
</evidence>
<evidence type="ECO:0000313" key="7">
    <source>
        <dbReference type="EMBL" id="TMS34575.1"/>
    </source>
</evidence>
<sequence>MRIYSIMNSPDKAKKKKKMHRTAPSTPTSFRRTQSLRCPKGATNGLLRKGSRTARSKSSRAKAESGFALSRLTFSQKIALASTWKSMRGQTSVIMRKILTELEIVSPKVKNIFYKAALVDCFHKEGTENRATLDEHVKLLTKFFDELIANIENESEALAMIKKVGQEHAILSASCGFHAEIWEQMGEIAMEKICTLDVVQKTREAGRAWRTVIACVTDEMRHGFDFEARVFSRKSSSAEQLAPSANEEEMLNRLHMLRMEYNSTVPL</sequence>
<dbReference type="GO" id="GO:0019825">
    <property type="term" value="F:oxygen binding"/>
    <property type="evidence" value="ECO:0007669"/>
    <property type="project" value="InterPro"/>
</dbReference>
<dbReference type="SUPFAM" id="SSF46458">
    <property type="entry name" value="Globin-like"/>
    <property type="match status" value="1"/>
</dbReference>
<feature type="region of interest" description="Disordered" evidence="5">
    <location>
        <begin position="1"/>
        <end position="60"/>
    </location>
</feature>
<dbReference type="STRING" id="34508.A0A4U8UQC6"/>
<evidence type="ECO:0000259" key="6">
    <source>
        <dbReference type="PROSITE" id="PS01033"/>
    </source>
</evidence>
<keyword evidence="4" id="KW-0561">Oxygen transport</keyword>
<keyword evidence="4" id="KW-0813">Transport</keyword>
<dbReference type="Pfam" id="PF00042">
    <property type="entry name" value="Globin"/>
    <property type="match status" value="1"/>
</dbReference>
<feature type="domain" description="Globin" evidence="6">
    <location>
        <begin position="71"/>
        <end position="225"/>
    </location>
</feature>
<dbReference type="GO" id="GO:0020037">
    <property type="term" value="F:heme binding"/>
    <property type="evidence" value="ECO:0007669"/>
    <property type="project" value="InterPro"/>
</dbReference>
<comment type="similarity">
    <text evidence="4">Belongs to the globin family.</text>
</comment>
<dbReference type="CDD" id="cd01040">
    <property type="entry name" value="Mb-like"/>
    <property type="match status" value="1"/>
</dbReference>
<feature type="compositionally biased region" description="Basic residues" evidence="5">
    <location>
        <begin position="49"/>
        <end position="60"/>
    </location>
</feature>
<dbReference type="GO" id="GO:0046872">
    <property type="term" value="F:metal ion binding"/>
    <property type="evidence" value="ECO:0007669"/>
    <property type="project" value="UniProtKB-KW"/>
</dbReference>
<organism evidence="7 8">
    <name type="scientific">Steinernema carpocapsae</name>
    <name type="common">Entomopathogenic nematode</name>
    <dbReference type="NCBI Taxonomy" id="34508"/>
    <lineage>
        <taxon>Eukaryota</taxon>
        <taxon>Metazoa</taxon>
        <taxon>Ecdysozoa</taxon>
        <taxon>Nematoda</taxon>
        <taxon>Chromadorea</taxon>
        <taxon>Rhabditida</taxon>
        <taxon>Tylenchina</taxon>
        <taxon>Panagrolaimomorpha</taxon>
        <taxon>Strongyloidoidea</taxon>
        <taxon>Steinernematidae</taxon>
        <taxon>Steinernema</taxon>
    </lineage>
</organism>